<proteinExistence type="predicted"/>
<evidence type="ECO:0000313" key="2">
    <source>
        <dbReference type="EMBL" id="MBC5664060.1"/>
    </source>
</evidence>
<accession>A0ABR7ETT2</accession>
<keyword evidence="1" id="KW-1133">Transmembrane helix</keyword>
<dbReference type="RefSeq" id="WP_186855328.1">
    <property type="nucleotide sequence ID" value="NZ_JACOOY010000002.1"/>
</dbReference>
<reference evidence="2 3" key="1">
    <citation type="submission" date="2020-08" db="EMBL/GenBank/DDBJ databases">
        <title>Genome public.</title>
        <authorList>
            <person name="Liu C."/>
            <person name="Sun Q."/>
        </authorList>
    </citation>
    <scope>NUCLEOTIDE SEQUENCE [LARGE SCALE GENOMIC DNA]</scope>
    <source>
        <strain evidence="2 3">NSJ-36</strain>
    </source>
</reference>
<dbReference type="Proteomes" id="UP000647235">
    <property type="component" value="Unassembled WGS sequence"/>
</dbReference>
<comment type="caution">
    <text evidence="2">The sequence shown here is derived from an EMBL/GenBank/DDBJ whole genome shotgun (WGS) entry which is preliminary data.</text>
</comment>
<keyword evidence="1" id="KW-0812">Transmembrane</keyword>
<dbReference type="EMBL" id="JACOOY010000002">
    <property type="protein sequence ID" value="MBC5664060.1"/>
    <property type="molecule type" value="Genomic_DNA"/>
</dbReference>
<name>A0ABR7ETT2_9FIRM</name>
<organism evidence="2 3">
    <name type="scientific">Dorea hominis</name>
    <dbReference type="NCBI Taxonomy" id="2763040"/>
    <lineage>
        <taxon>Bacteria</taxon>
        <taxon>Bacillati</taxon>
        <taxon>Bacillota</taxon>
        <taxon>Clostridia</taxon>
        <taxon>Lachnospirales</taxon>
        <taxon>Lachnospiraceae</taxon>
        <taxon>Dorea</taxon>
    </lineage>
</organism>
<sequence length="70" mass="7731">MMNKISIITFVGMIITGLVSIAVFLAPVSGFLMYPFFAGFAVLLGIVSALLAREHKILRVFAILIKKFRN</sequence>
<feature type="transmembrane region" description="Helical" evidence="1">
    <location>
        <begin position="7"/>
        <end position="26"/>
    </location>
</feature>
<feature type="transmembrane region" description="Helical" evidence="1">
    <location>
        <begin position="32"/>
        <end position="52"/>
    </location>
</feature>
<evidence type="ECO:0000256" key="1">
    <source>
        <dbReference type="SAM" id="Phobius"/>
    </source>
</evidence>
<protein>
    <submittedName>
        <fullName evidence="2">Uncharacterized protein</fullName>
    </submittedName>
</protein>
<keyword evidence="1" id="KW-0472">Membrane</keyword>
<keyword evidence="3" id="KW-1185">Reference proteome</keyword>
<gene>
    <name evidence="2" type="ORF">H8S07_02000</name>
</gene>
<evidence type="ECO:0000313" key="3">
    <source>
        <dbReference type="Proteomes" id="UP000647235"/>
    </source>
</evidence>